<reference evidence="5" key="1">
    <citation type="journal article" date="2012" name="Science">
        <title>The Paleozoic origin of enzymatic lignin decomposition reconstructed from 31 fungal genomes.</title>
        <authorList>
            <person name="Floudas D."/>
            <person name="Binder M."/>
            <person name="Riley R."/>
            <person name="Barry K."/>
            <person name="Blanchette R.A."/>
            <person name="Henrissat B."/>
            <person name="Martinez A.T."/>
            <person name="Otillar R."/>
            <person name="Spatafora J.W."/>
            <person name="Yadav J.S."/>
            <person name="Aerts A."/>
            <person name="Benoit I."/>
            <person name="Boyd A."/>
            <person name="Carlson A."/>
            <person name="Copeland A."/>
            <person name="Coutinho P.M."/>
            <person name="de Vries R.P."/>
            <person name="Ferreira P."/>
            <person name="Findley K."/>
            <person name="Foster B."/>
            <person name="Gaskell J."/>
            <person name="Glotzer D."/>
            <person name="Gorecki P."/>
            <person name="Heitman J."/>
            <person name="Hesse C."/>
            <person name="Hori C."/>
            <person name="Igarashi K."/>
            <person name="Jurgens J.A."/>
            <person name="Kallen N."/>
            <person name="Kersten P."/>
            <person name="Kohler A."/>
            <person name="Kuees U."/>
            <person name="Kumar T.K.A."/>
            <person name="Kuo A."/>
            <person name="LaButti K."/>
            <person name="Larrondo L.F."/>
            <person name="Lindquist E."/>
            <person name="Ling A."/>
            <person name="Lombard V."/>
            <person name="Lucas S."/>
            <person name="Lundell T."/>
            <person name="Martin R."/>
            <person name="McLaughlin D.J."/>
            <person name="Morgenstern I."/>
            <person name="Morin E."/>
            <person name="Murat C."/>
            <person name="Nagy L.G."/>
            <person name="Nolan M."/>
            <person name="Ohm R.A."/>
            <person name="Patyshakuliyeva A."/>
            <person name="Rokas A."/>
            <person name="Ruiz-Duenas F.J."/>
            <person name="Sabat G."/>
            <person name="Salamov A."/>
            <person name="Samejima M."/>
            <person name="Schmutz J."/>
            <person name="Slot J.C."/>
            <person name="St John F."/>
            <person name="Stenlid J."/>
            <person name="Sun H."/>
            <person name="Sun S."/>
            <person name="Syed K."/>
            <person name="Tsang A."/>
            <person name="Wiebenga A."/>
            <person name="Young D."/>
            <person name="Pisabarro A."/>
            <person name="Eastwood D.C."/>
            <person name="Martin F."/>
            <person name="Cullen D."/>
            <person name="Grigoriev I.V."/>
            <person name="Hibbett D.S."/>
        </authorList>
    </citation>
    <scope>NUCLEOTIDE SEQUENCE [LARGE SCALE GENOMIC DNA]</scope>
    <source>
        <strain evidence="5">RWD-64-598 SS2</strain>
    </source>
</reference>
<feature type="compositionally biased region" description="Low complexity" evidence="1">
    <location>
        <begin position="111"/>
        <end position="168"/>
    </location>
</feature>
<dbReference type="EMBL" id="JH711577">
    <property type="protein sequence ID" value="EIW82361.1"/>
    <property type="molecule type" value="Genomic_DNA"/>
</dbReference>
<keyword evidence="3" id="KW-0732">Signal</keyword>
<evidence type="ECO:0000256" key="3">
    <source>
        <dbReference type="SAM" id="SignalP"/>
    </source>
</evidence>
<protein>
    <recommendedName>
        <fullName evidence="6">Mid2 domain-containing protein</fullName>
    </recommendedName>
</protein>
<evidence type="ECO:0000313" key="5">
    <source>
        <dbReference type="Proteomes" id="UP000053558"/>
    </source>
</evidence>
<dbReference type="Proteomes" id="UP000053558">
    <property type="component" value="Unassembled WGS sequence"/>
</dbReference>
<keyword evidence="2" id="KW-1133">Transmembrane helix</keyword>
<keyword evidence="5" id="KW-1185">Reference proteome</keyword>
<dbReference type="OMA" id="QDEEDMT"/>
<evidence type="ECO:0000256" key="2">
    <source>
        <dbReference type="SAM" id="Phobius"/>
    </source>
</evidence>
<sequence length="389" mass="40380">MHHRSFTTFVYTTFLITLSLSSQVNAENHRSLWSHRRRADSFAALQAVNPSGINLSGLALSPSSTVASSPSSTSPPQFPASSAAASSVSLPASSSSQQQQQSTPSPPPQQFTPSSSSPPASSAPSSSQQSTASPSASTQSQASPFPINSSPSQASPSVSSPASGSTAPQSSVAAVSQGNQGAQGSNTQAANGAPSGGIVSSSPTSTNSSGSNKSFFDNKGLVAGTFSAAGILAIACLIGCGMCWARRRSSRRDFDDDQLFFDEKKRPFSPQITRNSSPEHEPEDESMEYPRPAYGPGRAQSAHMYPPQAYARQPPMQHMHMNVDVGDGLAYYGQPVYAPQQYGIGFPPNAQLANPYDGPTSPATPDSLVPAALRPSVKHQSSVSSGLAL</sequence>
<keyword evidence="2" id="KW-0812">Transmembrane</keyword>
<organism evidence="4 5">
    <name type="scientific">Coniophora puteana (strain RWD-64-598)</name>
    <name type="common">Brown rot fungus</name>
    <dbReference type="NCBI Taxonomy" id="741705"/>
    <lineage>
        <taxon>Eukaryota</taxon>
        <taxon>Fungi</taxon>
        <taxon>Dikarya</taxon>
        <taxon>Basidiomycota</taxon>
        <taxon>Agaricomycotina</taxon>
        <taxon>Agaricomycetes</taxon>
        <taxon>Agaricomycetidae</taxon>
        <taxon>Boletales</taxon>
        <taxon>Coniophorineae</taxon>
        <taxon>Coniophoraceae</taxon>
        <taxon>Coniophora</taxon>
    </lineage>
</organism>
<dbReference type="AlphaFoldDB" id="A0A5M3MUS9"/>
<dbReference type="GeneID" id="19203122"/>
<proteinExistence type="predicted"/>
<feature type="compositionally biased region" description="Low complexity" evidence="1">
    <location>
        <begin position="61"/>
        <end position="103"/>
    </location>
</feature>
<feature type="region of interest" description="Disordered" evidence="1">
    <location>
        <begin position="265"/>
        <end position="289"/>
    </location>
</feature>
<comment type="caution">
    <text evidence="4">The sequence shown here is derived from an EMBL/GenBank/DDBJ whole genome shotgun (WGS) entry which is preliminary data.</text>
</comment>
<feature type="transmembrane region" description="Helical" evidence="2">
    <location>
        <begin position="221"/>
        <end position="245"/>
    </location>
</feature>
<feature type="compositionally biased region" description="Polar residues" evidence="1">
    <location>
        <begin position="169"/>
        <end position="190"/>
    </location>
</feature>
<feature type="region of interest" description="Disordered" evidence="1">
    <location>
        <begin position="61"/>
        <end position="211"/>
    </location>
</feature>
<dbReference type="RefSeq" id="XP_007768055.1">
    <property type="nucleotide sequence ID" value="XM_007769865.1"/>
</dbReference>
<feature type="signal peptide" evidence="3">
    <location>
        <begin position="1"/>
        <end position="26"/>
    </location>
</feature>
<accession>A0A5M3MUS9</accession>
<feature type="region of interest" description="Disordered" evidence="1">
    <location>
        <begin position="349"/>
        <end position="368"/>
    </location>
</feature>
<gene>
    <name evidence="4" type="ORF">CONPUDRAFT_153246</name>
</gene>
<feature type="compositionally biased region" description="Low complexity" evidence="1">
    <location>
        <begin position="200"/>
        <end position="211"/>
    </location>
</feature>
<name>A0A5M3MUS9_CONPW</name>
<feature type="chain" id="PRO_5024395916" description="Mid2 domain-containing protein" evidence="3">
    <location>
        <begin position="27"/>
        <end position="389"/>
    </location>
</feature>
<evidence type="ECO:0008006" key="6">
    <source>
        <dbReference type="Google" id="ProtNLM"/>
    </source>
</evidence>
<dbReference type="KEGG" id="cput:CONPUDRAFT_153246"/>
<evidence type="ECO:0000313" key="4">
    <source>
        <dbReference type="EMBL" id="EIW82361.1"/>
    </source>
</evidence>
<keyword evidence="2" id="KW-0472">Membrane</keyword>
<evidence type="ECO:0000256" key="1">
    <source>
        <dbReference type="SAM" id="MobiDB-lite"/>
    </source>
</evidence>